<proteinExistence type="predicted"/>
<accession>A0A2A2KYE8</accession>
<evidence type="ECO:0000313" key="2">
    <source>
        <dbReference type="Proteomes" id="UP000218231"/>
    </source>
</evidence>
<protein>
    <submittedName>
        <fullName evidence="1">Uncharacterized protein</fullName>
    </submittedName>
</protein>
<sequence>MDADLARCLTKLFWCNIQLTLKEYHKCARTEEQEKEITKSFYLKGASSVHILCQRLLFEKLCLLIALLKRHDLICFYYIEQTLSQEDLIFILDYAAYIPLE</sequence>
<reference evidence="1 2" key="1">
    <citation type="journal article" date="2017" name="Curr. Biol.">
        <title>Genome architecture and evolution of a unichromosomal asexual nematode.</title>
        <authorList>
            <person name="Fradin H."/>
            <person name="Zegar C."/>
            <person name="Gutwein M."/>
            <person name="Lucas J."/>
            <person name="Kovtun M."/>
            <person name="Corcoran D."/>
            <person name="Baugh L.R."/>
            <person name="Kiontke K."/>
            <person name="Gunsalus K."/>
            <person name="Fitch D.H."/>
            <person name="Piano F."/>
        </authorList>
    </citation>
    <scope>NUCLEOTIDE SEQUENCE [LARGE SCALE GENOMIC DNA]</scope>
    <source>
        <strain evidence="1">PF1309</strain>
    </source>
</reference>
<organism evidence="1 2">
    <name type="scientific">Diploscapter pachys</name>
    <dbReference type="NCBI Taxonomy" id="2018661"/>
    <lineage>
        <taxon>Eukaryota</taxon>
        <taxon>Metazoa</taxon>
        <taxon>Ecdysozoa</taxon>
        <taxon>Nematoda</taxon>
        <taxon>Chromadorea</taxon>
        <taxon>Rhabditida</taxon>
        <taxon>Rhabditina</taxon>
        <taxon>Rhabditomorpha</taxon>
        <taxon>Rhabditoidea</taxon>
        <taxon>Rhabditidae</taxon>
        <taxon>Diploscapter</taxon>
    </lineage>
</organism>
<dbReference type="EMBL" id="LIAE01007494">
    <property type="protein sequence ID" value="PAV78912.1"/>
    <property type="molecule type" value="Genomic_DNA"/>
</dbReference>
<dbReference type="AlphaFoldDB" id="A0A2A2KYE8"/>
<name>A0A2A2KYE8_9BILA</name>
<gene>
    <name evidence="1" type="ORF">WR25_01901</name>
</gene>
<keyword evidence="2" id="KW-1185">Reference proteome</keyword>
<comment type="caution">
    <text evidence="1">The sequence shown here is derived from an EMBL/GenBank/DDBJ whole genome shotgun (WGS) entry which is preliminary data.</text>
</comment>
<dbReference type="Proteomes" id="UP000218231">
    <property type="component" value="Unassembled WGS sequence"/>
</dbReference>
<evidence type="ECO:0000313" key="1">
    <source>
        <dbReference type="EMBL" id="PAV78912.1"/>
    </source>
</evidence>